<dbReference type="PROSITE" id="PS50928">
    <property type="entry name" value="ABC_TM1"/>
    <property type="match status" value="1"/>
</dbReference>
<evidence type="ECO:0000256" key="7">
    <source>
        <dbReference type="ARBA" id="ARBA00022989"/>
    </source>
</evidence>
<dbReference type="Gene3D" id="1.10.3720.10">
    <property type="entry name" value="MetI-like"/>
    <property type="match status" value="1"/>
</dbReference>
<evidence type="ECO:0000313" key="12">
    <source>
        <dbReference type="Proteomes" id="UP000320244"/>
    </source>
</evidence>
<dbReference type="EMBL" id="VCQV01000002">
    <property type="protein sequence ID" value="TWP38511.1"/>
    <property type="molecule type" value="Genomic_DNA"/>
</dbReference>
<feature type="transmembrane region" description="Helical" evidence="9">
    <location>
        <begin position="232"/>
        <end position="251"/>
    </location>
</feature>
<gene>
    <name evidence="11" type="ORF">FGL98_01565</name>
</gene>
<dbReference type="InterPro" id="IPR000515">
    <property type="entry name" value="MetI-like"/>
</dbReference>
<dbReference type="InterPro" id="IPR010065">
    <property type="entry name" value="AA_ABC_transptr_permease_3TM"/>
</dbReference>
<comment type="subcellular location">
    <subcellularLocation>
        <location evidence="1 9">Cell membrane</location>
        <topology evidence="1 9">Multi-pass membrane protein</topology>
    </subcellularLocation>
</comment>
<evidence type="ECO:0000313" key="11">
    <source>
        <dbReference type="EMBL" id="TWP38511.1"/>
    </source>
</evidence>
<evidence type="ECO:0000259" key="10">
    <source>
        <dbReference type="PROSITE" id="PS50928"/>
    </source>
</evidence>
<dbReference type="AlphaFoldDB" id="A0A563E8I2"/>
<reference evidence="11 12" key="2">
    <citation type="submission" date="2019-08" db="EMBL/GenBank/DDBJ databases">
        <title>Jejuicoccus antrihumi gen. nov., sp. nov., a new member of the family Dermacoccaceae isolated from a cave.</title>
        <authorList>
            <person name="Schumann P."/>
            <person name="Kim I.S."/>
        </authorList>
    </citation>
    <scope>NUCLEOTIDE SEQUENCE [LARGE SCALE GENOMIC DNA]</scope>
    <source>
        <strain evidence="11 12">C5-26</strain>
    </source>
</reference>
<feature type="domain" description="ABC transmembrane type-1" evidence="10">
    <location>
        <begin position="159"/>
        <end position="353"/>
    </location>
</feature>
<dbReference type="PANTHER" id="PTHR30614">
    <property type="entry name" value="MEMBRANE COMPONENT OF AMINO ACID ABC TRANSPORTER"/>
    <property type="match status" value="1"/>
</dbReference>
<feature type="transmembrane region" description="Helical" evidence="9">
    <location>
        <begin position="204"/>
        <end position="226"/>
    </location>
</feature>
<reference evidence="11 12" key="1">
    <citation type="submission" date="2019-05" db="EMBL/GenBank/DDBJ databases">
        <authorList>
            <person name="Lee S.D."/>
        </authorList>
    </citation>
    <scope>NUCLEOTIDE SEQUENCE [LARGE SCALE GENOMIC DNA]</scope>
    <source>
        <strain evidence="11 12">C5-26</strain>
    </source>
</reference>
<dbReference type="GO" id="GO:0006865">
    <property type="term" value="P:amino acid transport"/>
    <property type="evidence" value="ECO:0007669"/>
    <property type="project" value="UniProtKB-KW"/>
</dbReference>
<keyword evidence="7 9" id="KW-1133">Transmembrane helix</keyword>
<evidence type="ECO:0000256" key="4">
    <source>
        <dbReference type="ARBA" id="ARBA00022475"/>
    </source>
</evidence>
<evidence type="ECO:0000256" key="5">
    <source>
        <dbReference type="ARBA" id="ARBA00022692"/>
    </source>
</evidence>
<keyword evidence="5 9" id="KW-0812">Transmembrane</keyword>
<evidence type="ECO:0000256" key="2">
    <source>
        <dbReference type="ARBA" id="ARBA00010072"/>
    </source>
</evidence>
<protein>
    <submittedName>
        <fullName evidence="11">Amino acid ABC transporter permease</fullName>
    </submittedName>
</protein>
<dbReference type="CDD" id="cd06261">
    <property type="entry name" value="TM_PBP2"/>
    <property type="match status" value="1"/>
</dbReference>
<dbReference type="GO" id="GO:0043190">
    <property type="term" value="C:ATP-binding cassette (ABC) transporter complex"/>
    <property type="evidence" value="ECO:0007669"/>
    <property type="project" value="InterPro"/>
</dbReference>
<proteinExistence type="inferred from homology"/>
<organism evidence="11 12">
    <name type="scientific">Leekyejoonella antrihumi</name>
    <dbReference type="NCBI Taxonomy" id="1660198"/>
    <lineage>
        <taxon>Bacteria</taxon>
        <taxon>Bacillati</taxon>
        <taxon>Actinomycetota</taxon>
        <taxon>Actinomycetes</taxon>
        <taxon>Micrococcales</taxon>
        <taxon>Dermacoccaceae</taxon>
        <taxon>Leekyejoonella</taxon>
    </lineage>
</organism>
<dbReference type="OrthoDB" id="9814902at2"/>
<comment type="caution">
    <text evidence="11">The sequence shown here is derived from an EMBL/GenBank/DDBJ whole genome shotgun (WGS) entry which is preliminary data.</text>
</comment>
<feature type="transmembrane region" description="Helical" evidence="9">
    <location>
        <begin position="56"/>
        <end position="75"/>
    </location>
</feature>
<feature type="transmembrane region" description="Helical" evidence="9">
    <location>
        <begin position="21"/>
        <end position="44"/>
    </location>
</feature>
<dbReference type="PANTHER" id="PTHR30614:SF20">
    <property type="entry name" value="GLUTAMINE TRANSPORT SYSTEM PERMEASE PROTEIN GLNP"/>
    <property type="match status" value="1"/>
</dbReference>
<dbReference type="InterPro" id="IPR043429">
    <property type="entry name" value="ArtM/GltK/GlnP/TcyL/YhdX-like"/>
</dbReference>
<keyword evidence="8 9" id="KW-0472">Membrane</keyword>
<keyword evidence="3 9" id="KW-0813">Transport</keyword>
<dbReference type="SUPFAM" id="SSF161098">
    <property type="entry name" value="MetI-like"/>
    <property type="match status" value="1"/>
</dbReference>
<dbReference type="GO" id="GO:0022857">
    <property type="term" value="F:transmembrane transporter activity"/>
    <property type="evidence" value="ECO:0007669"/>
    <property type="project" value="InterPro"/>
</dbReference>
<dbReference type="Proteomes" id="UP000320244">
    <property type="component" value="Unassembled WGS sequence"/>
</dbReference>
<dbReference type="InterPro" id="IPR035906">
    <property type="entry name" value="MetI-like_sf"/>
</dbReference>
<keyword evidence="12" id="KW-1185">Reference proteome</keyword>
<dbReference type="Pfam" id="PF00528">
    <property type="entry name" value="BPD_transp_1"/>
    <property type="match status" value="1"/>
</dbReference>
<keyword evidence="6" id="KW-0029">Amino-acid transport</keyword>
<comment type="similarity">
    <text evidence="2">Belongs to the binding-protein-dependent transport system permease family. HisMQ subfamily.</text>
</comment>
<evidence type="ECO:0000256" key="9">
    <source>
        <dbReference type="RuleBase" id="RU363032"/>
    </source>
</evidence>
<evidence type="ECO:0000256" key="8">
    <source>
        <dbReference type="ARBA" id="ARBA00023136"/>
    </source>
</evidence>
<name>A0A563E8I2_9MICO</name>
<feature type="transmembrane region" description="Helical" evidence="9">
    <location>
        <begin position="111"/>
        <end position="133"/>
    </location>
</feature>
<evidence type="ECO:0000256" key="3">
    <source>
        <dbReference type="ARBA" id="ARBA00022448"/>
    </source>
</evidence>
<feature type="transmembrane region" description="Helical" evidence="9">
    <location>
        <begin position="329"/>
        <end position="347"/>
    </location>
</feature>
<feature type="transmembrane region" description="Helical" evidence="9">
    <location>
        <begin position="163"/>
        <end position="183"/>
    </location>
</feature>
<keyword evidence="4" id="KW-1003">Cell membrane</keyword>
<evidence type="ECO:0000256" key="1">
    <source>
        <dbReference type="ARBA" id="ARBA00004651"/>
    </source>
</evidence>
<dbReference type="RefSeq" id="WP_146314914.1">
    <property type="nucleotide sequence ID" value="NZ_VCQV01000002.1"/>
</dbReference>
<accession>A0A563E8I2</accession>
<dbReference type="NCBIfam" id="TIGR01726">
    <property type="entry name" value="HEQRo_perm_3TM"/>
    <property type="match status" value="1"/>
</dbReference>
<sequence>MTTLQKPLNRPGQPTQPLGAATRLTGAATLVAVAVLAVVVWTAVQLYLVAPDSGGWRWVLIAIAILGVIGALAPFSPARNAFQSRSAAVRAVADGDGPAIRKYRSRMRNSAWVCLGGCLTVLVLCAFVLFLLANNHAVQRTFFQPAMISRSWFEVTKAFGRNIFIAVVAEIIVLVWGLVLALARLAPGRAGRSIASLATAYIDAFRAVPAIIVIYLVGFGLPLAHFPVLSSLSPTGAAILALSLTYGAYVAEVYRAGIESVHWSQPAAARSLGLSHGLSMRYVVVPQAVRRVIPPLLNDFIGLQKDTALVTVIGTVDGFTQAKIYSSNYFNLSSVTVVAALFVIVTIPQTRFVDRLLARDQRRMSR</sequence>
<evidence type="ECO:0000256" key="6">
    <source>
        <dbReference type="ARBA" id="ARBA00022970"/>
    </source>
</evidence>